<feature type="compositionally biased region" description="Low complexity" evidence="5">
    <location>
        <begin position="174"/>
        <end position="199"/>
    </location>
</feature>
<evidence type="ECO:0000256" key="2">
    <source>
        <dbReference type="ARBA" id="ARBA00009054"/>
    </source>
</evidence>
<reference evidence="6 7" key="1">
    <citation type="journal article" date="2017" name="Mol. Ecol.">
        <title>Comparative and population genomic landscape of Phellinus noxius: A hypervariable fungus causing root rot in trees.</title>
        <authorList>
            <person name="Chung C.L."/>
            <person name="Lee T.J."/>
            <person name="Akiba M."/>
            <person name="Lee H.H."/>
            <person name="Kuo T.H."/>
            <person name="Liu D."/>
            <person name="Ke H.M."/>
            <person name="Yokoi T."/>
            <person name="Roa M.B."/>
            <person name="Lu M.J."/>
            <person name="Chang Y.Y."/>
            <person name="Ann P.J."/>
            <person name="Tsai J.N."/>
            <person name="Chen C.Y."/>
            <person name="Tzean S.S."/>
            <person name="Ota Y."/>
            <person name="Hattori T."/>
            <person name="Sahashi N."/>
            <person name="Liou R.F."/>
            <person name="Kikuchi T."/>
            <person name="Tsai I.J."/>
        </authorList>
    </citation>
    <scope>NUCLEOTIDE SEQUENCE [LARGE SCALE GENOMIC DNA]</scope>
    <source>
        <strain evidence="6 7">FFPRI411160</strain>
    </source>
</reference>
<feature type="compositionally biased region" description="Basic and acidic residues" evidence="5">
    <location>
        <begin position="63"/>
        <end position="89"/>
    </location>
</feature>
<evidence type="ECO:0000256" key="5">
    <source>
        <dbReference type="SAM" id="MobiDB-lite"/>
    </source>
</evidence>
<evidence type="ECO:0000256" key="1">
    <source>
        <dbReference type="ARBA" id="ARBA00004305"/>
    </source>
</evidence>
<dbReference type="GO" id="GO:0051082">
    <property type="term" value="F:unfolded protein binding"/>
    <property type="evidence" value="ECO:0007669"/>
    <property type="project" value="TreeGrafter"/>
</dbReference>
<dbReference type="PANTHER" id="PTHR21237">
    <property type="entry name" value="GRPE PROTEIN"/>
    <property type="match status" value="1"/>
</dbReference>
<protein>
    <recommendedName>
        <fullName evidence="3">GrpE protein homolog, mitochondrial</fullName>
    </recommendedName>
</protein>
<dbReference type="Proteomes" id="UP000217199">
    <property type="component" value="Unassembled WGS sequence"/>
</dbReference>
<dbReference type="GO" id="GO:0030150">
    <property type="term" value="P:protein import into mitochondrial matrix"/>
    <property type="evidence" value="ECO:0007669"/>
    <property type="project" value="TreeGrafter"/>
</dbReference>
<evidence type="ECO:0000256" key="4">
    <source>
        <dbReference type="ARBA" id="ARBA00023186"/>
    </source>
</evidence>
<dbReference type="InParanoid" id="A0A286UUI6"/>
<evidence type="ECO:0000256" key="3">
    <source>
        <dbReference type="ARBA" id="ARBA00014521"/>
    </source>
</evidence>
<evidence type="ECO:0000313" key="6">
    <source>
        <dbReference type="EMBL" id="PAV23266.1"/>
    </source>
</evidence>
<name>A0A286UUI6_9AGAM</name>
<accession>A0A286UUI6</accession>
<comment type="subcellular location">
    <subcellularLocation>
        <location evidence="1">Mitochondrion matrix</location>
    </subcellularLocation>
</comment>
<dbReference type="GO" id="GO:0051087">
    <property type="term" value="F:protein-folding chaperone binding"/>
    <property type="evidence" value="ECO:0007669"/>
    <property type="project" value="InterPro"/>
</dbReference>
<dbReference type="EMBL" id="NBII01000001">
    <property type="protein sequence ID" value="PAV23266.1"/>
    <property type="molecule type" value="Genomic_DNA"/>
</dbReference>
<dbReference type="Gene3D" id="3.90.20.20">
    <property type="match status" value="1"/>
</dbReference>
<dbReference type="HAMAP" id="MF_01151">
    <property type="entry name" value="GrpE"/>
    <property type="match status" value="1"/>
</dbReference>
<dbReference type="OrthoDB" id="201635at2759"/>
<dbReference type="InterPro" id="IPR009012">
    <property type="entry name" value="GrpE_head"/>
</dbReference>
<proteinExistence type="inferred from homology"/>
<dbReference type="Pfam" id="PF01025">
    <property type="entry name" value="GrpE"/>
    <property type="match status" value="1"/>
</dbReference>
<feature type="region of interest" description="Disordered" evidence="5">
    <location>
        <begin position="54"/>
        <end position="97"/>
    </location>
</feature>
<dbReference type="GO" id="GO:0001405">
    <property type="term" value="C:PAM complex, Tim23 associated import motor"/>
    <property type="evidence" value="ECO:0007669"/>
    <property type="project" value="TreeGrafter"/>
</dbReference>
<organism evidence="6 7">
    <name type="scientific">Pyrrhoderma noxium</name>
    <dbReference type="NCBI Taxonomy" id="2282107"/>
    <lineage>
        <taxon>Eukaryota</taxon>
        <taxon>Fungi</taxon>
        <taxon>Dikarya</taxon>
        <taxon>Basidiomycota</taxon>
        <taxon>Agaricomycotina</taxon>
        <taxon>Agaricomycetes</taxon>
        <taxon>Hymenochaetales</taxon>
        <taxon>Hymenochaetaceae</taxon>
        <taxon>Pyrrhoderma</taxon>
    </lineage>
</organism>
<dbReference type="FunFam" id="2.30.22.10:FF:000002">
    <property type="entry name" value="GrpE protein homolog"/>
    <property type="match status" value="1"/>
</dbReference>
<comment type="similarity">
    <text evidence="2">Belongs to the GrpE family.</text>
</comment>
<dbReference type="InterPro" id="IPR013805">
    <property type="entry name" value="GrpE_CC"/>
</dbReference>
<dbReference type="STRING" id="2282107.A0A286UUI6"/>
<dbReference type="AlphaFoldDB" id="A0A286UUI6"/>
<evidence type="ECO:0000313" key="7">
    <source>
        <dbReference type="Proteomes" id="UP000217199"/>
    </source>
</evidence>
<dbReference type="InterPro" id="IPR000740">
    <property type="entry name" value="GrpE"/>
</dbReference>
<dbReference type="CDD" id="cd00446">
    <property type="entry name" value="GrpE"/>
    <property type="match status" value="1"/>
</dbReference>
<dbReference type="SUPFAM" id="SSF51064">
    <property type="entry name" value="Head domain of nucleotide exchange factor GrpE"/>
    <property type="match status" value="1"/>
</dbReference>
<dbReference type="Gene3D" id="2.30.22.10">
    <property type="entry name" value="Head domain of nucleotide exchange factor GrpE"/>
    <property type="match status" value="1"/>
</dbReference>
<feature type="region of interest" description="Disordered" evidence="5">
    <location>
        <begin position="164"/>
        <end position="199"/>
    </location>
</feature>
<dbReference type="GO" id="GO:0006457">
    <property type="term" value="P:protein folding"/>
    <property type="evidence" value="ECO:0007669"/>
    <property type="project" value="InterPro"/>
</dbReference>
<dbReference type="SUPFAM" id="SSF58014">
    <property type="entry name" value="Coiled-coil domain of nucleotide exchange factor GrpE"/>
    <property type="match status" value="1"/>
</dbReference>
<sequence>MGMNSFLRQCSVATAAAGRRSVPSSLPAIRQYSQVSSRHAAGIATASYRHRNSTGYRKMYSTEAKEESSESKDSENGKEETKKEGKEEASGDSENAECLKKLKAKEEECVDLTSRLRYLQADFLNLQRNAAREKEQTKDFAISRFAKDLLETVDVLSLALKSVPESALTATDAPSRPSSESSSSSSSSTPSSGSPAPKSSAEYLKELHHGVDMIHRLLLQTLFKYGVKPFDPTGEAFDPNKHEALYQAPVPGKTPGTVIHCQKTGFLIKDRTLRAAQVGVASESS</sequence>
<dbReference type="GO" id="GO:0042803">
    <property type="term" value="F:protein homodimerization activity"/>
    <property type="evidence" value="ECO:0007669"/>
    <property type="project" value="InterPro"/>
</dbReference>
<dbReference type="FunCoup" id="A0A286UUI6">
    <property type="interactions" value="181"/>
</dbReference>
<dbReference type="PROSITE" id="PS01071">
    <property type="entry name" value="GRPE"/>
    <property type="match status" value="1"/>
</dbReference>
<dbReference type="PANTHER" id="PTHR21237:SF23">
    <property type="entry name" value="GRPE PROTEIN HOMOLOG, MITOCHONDRIAL"/>
    <property type="match status" value="1"/>
</dbReference>
<dbReference type="GO" id="GO:0000774">
    <property type="term" value="F:adenyl-nucleotide exchange factor activity"/>
    <property type="evidence" value="ECO:0007669"/>
    <property type="project" value="InterPro"/>
</dbReference>
<gene>
    <name evidence="6" type="ORF">PNOK_0033400</name>
</gene>
<keyword evidence="4" id="KW-0143">Chaperone</keyword>
<comment type="caution">
    <text evidence="6">The sequence shown here is derived from an EMBL/GenBank/DDBJ whole genome shotgun (WGS) entry which is preliminary data.</text>
</comment>
<keyword evidence="7" id="KW-1185">Reference proteome</keyword>